<name>A0ABR8FMV5_9NOST</name>
<dbReference type="Proteomes" id="UP000640531">
    <property type="component" value="Unassembled WGS sequence"/>
</dbReference>
<accession>A0ABR8FMV5</accession>
<evidence type="ECO:0000313" key="3">
    <source>
        <dbReference type="Proteomes" id="UP000640531"/>
    </source>
</evidence>
<evidence type="ECO:0000313" key="2">
    <source>
        <dbReference type="EMBL" id="MBD2570442.1"/>
    </source>
</evidence>
<feature type="compositionally biased region" description="Acidic residues" evidence="1">
    <location>
        <begin position="211"/>
        <end position="220"/>
    </location>
</feature>
<dbReference type="EMBL" id="JACJST010000024">
    <property type="protein sequence ID" value="MBD2570442.1"/>
    <property type="molecule type" value="Genomic_DNA"/>
</dbReference>
<evidence type="ECO:0000256" key="1">
    <source>
        <dbReference type="SAM" id="MobiDB-lite"/>
    </source>
</evidence>
<protein>
    <submittedName>
        <fullName evidence="2">Uncharacterized protein</fullName>
    </submittedName>
</protein>
<feature type="compositionally biased region" description="Gly residues" evidence="1">
    <location>
        <begin position="199"/>
        <end position="210"/>
    </location>
</feature>
<proteinExistence type="predicted"/>
<feature type="region of interest" description="Disordered" evidence="1">
    <location>
        <begin position="192"/>
        <end position="226"/>
    </location>
</feature>
<comment type="caution">
    <text evidence="2">The sequence shown here is derived from an EMBL/GenBank/DDBJ whole genome shotgun (WGS) entry which is preliminary data.</text>
</comment>
<reference evidence="2 3" key="1">
    <citation type="journal article" date="2020" name="ISME J.">
        <title>Comparative genomics reveals insights into cyanobacterial evolution and habitat adaptation.</title>
        <authorList>
            <person name="Chen M.Y."/>
            <person name="Teng W.K."/>
            <person name="Zhao L."/>
            <person name="Hu C.X."/>
            <person name="Zhou Y.K."/>
            <person name="Han B.P."/>
            <person name="Song L.R."/>
            <person name="Shu W.S."/>
        </authorList>
    </citation>
    <scope>NUCLEOTIDE SEQUENCE [LARGE SCALE GENOMIC DNA]</scope>
    <source>
        <strain evidence="2 3">FACHB-196</strain>
    </source>
</reference>
<organism evidence="2 3">
    <name type="scientific">Anabaena lutea FACHB-196</name>
    <dbReference type="NCBI Taxonomy" id="2692881"/>
    <lineage>
        <taxon>Bacteria</taxon>
        <taxon>Bacillati</taxon>
        <taxon>Cyanobacteriota</taxon>
        <taxon>Cyanophyceae</taxon>
        <taxon>Nostocales</taxon>
        <taxon>Nostocaceae</taxon>
        <taxon>Anabaena</taxon>
    </lineage>
</organism>
<dbReference type="RefSeq" id="WP_190718290.1">
    <property type="nucleotide sequence ID" value="NZ_JACJST010000024.1"/>
</dbReference>
<keyword evidence="3" id="KW-1185">Reference proteome</keyword>
<sequence length="334" mass="36838">MAIQEIVLKSNIAVNLLPVNYGNKVTISPDLTPYVKEGYTIISERRELRNLAAINYIQSLEQVDYPEIPVTASESEAAVQLLNLQWLSPRMHLNTWIDNNLVEVLSLLTPKPYPYSNIALKDFNFDSLTNISVSIADVGYGYLVDNDSVVIVGEFNRYIYLEKTENLTFSFNNIAASLQAIATSISELEINITAPPDDTGGGGDDNGGGNDVDDGDDDNNNGDNDFMPLAVKTEDYTVVANGERLLCNPLTSDITITLPANPQTGWEVELIHMNYTAFLVQIDFNGQPFSGANSVALTPDNRGGKLLYNFNYWEFYPNPQGIGGTDFNSAFYTT</sequence>
<gene>
    <name evidence="2" type="ORF">H6G59_21595</name>
</gene>